<evidence type="ECO:0000256" key="2">
    <source>
        <dbReference type="SAM" id="SignalP"/>
    </source>
</evidence>
<feature type="compositionally biased region" description="Acidic residues" evidence="1">
    <location>
        <begin position="177"/>
        <end position="203"/>
    </location>
</feature>
<feature type="region of interest" description="Disordered" evidence="1">
    <location>
        <begin position="177"/>
        <end position="225"/>
    </location>
</feature>
<feature type="compositionally biased region" description="Acidic residues" evidence="1">
    <location>
        <begin position="1590"/>
        <end position="1601"/>
    </location>
</feature>
<sequence length="1601" mass="180556">MNKVRVLFFFLSACLSQVYAQSQVPFADANTFEQDIDQLFLSAPKSADSLARYTFIGHWQSSTFSASQKDQILQIAAELHAKKQKAVPDYTNFFALVNSLIAKEGSAGVQCDSLLFSLHQTLLNNPIKEYHQMVLTSRLFLEKGMLYDSRYNRVYVTADRYRFRYLGFQTPVVEEVVEESEEISEEEDESWFDEWDQPADENESSWGNDDPWGTETASEETPVEEEVAAPAYFEPAALPSQSGALLALENATIWIVSPYDSVPIRQTEGSLQLSGYYWLGQGGTFDWRSAGISPDTLSVALDAYQFFVNKIEFSAEGVSLSHKVRLEEPVKGVMEFKSMARKSDAENTYPRFKSYTNDIRLLGLGDPHLIYKGGFALSGAKVYSSSLQIGRSSLELQDAAVPKFFARSHRFTLGDSVITAQKASIVLYHREDSIYHPSVQFEYNTSTRLLTLLEEQGPFRNTPFIAPFYGMEFTADLVKWYVDSTTLDFSILEARNRVPITFESLDYYDEVKFNRLSGIYPFHPLMLVVSYARKMRKEEIYISELADYSKVNADILKGAMNGLLQEGFIQYDNLTGRIVPNPKAYHYIDSFKKRKDYDNISLDSRTPGKANVSMDLRSQEMLVRGVKRFDISKALNVYVEPINKEVKILQNRGIVFDGTVFAGNYKYIGKDFRFDYDSFLINLNQIDSLKFNIATDKRDKNNQQVKRQLDNQLVETAGVLYINEPDNKSAQRELGQYPLFKANKGATVYFIGKEVLGGAYDNSLYFEIPPFEIDSVSASDPNTIGFEGVFHSGGVFPEFNEILKVMPDGALGFEHKLPEEGFELYGRDSRFYGDLRLDNGGLHGKDRIEHLSTTLYSNDFVFFMDSVSARGTLAEMRAGTLNGTSYPNMTAKNYKMKWLPRKDSLYMSTIREPFEFYENTATFRGISVVSSKGVYAAGLLETRGSEARSRGFTFREKDFRGRHANFVIKSSNPEKPALAATDVKLNFDLENNKADVSPEREGVAAINFPYAQYKTSISKAVWDLNDKTVSMTKPASVPLSKSYFYTTRPDFDSLVFNATGAKYDINELKLNIYGIPFIKVADAKITPKNNEVLILENAALQKLEDAKLEIDTLNGYHRLVKGSIDILSRKKFEGDATYQFVSVLKDTTDIKFGEFRLESSTDSRGKQLAMHTVASGEVYDVNNLLISPGMYFKGMVTMRADKKALELDGFVKLDLKSRPGYDTWIAYKSDAEQQEIVFDFNNSYTERGERLIAGVHFESGTNSLYSTFASDKRTPADMDFFKPNGQLSYDAQKNEFKIETASKEAGETFSGTLYAYNDNTGEIRMEGPFRFLEGTPKALSMKAAGKGTGNLETNDFSFNALLMFQFGLPSLITDAIGLDMLEVVEMLGAPEANNNLNDVLDRLASVVNENAAKAYEERALNDYTPLNSMSNELMKSLVFSSVDLKWSETEKAWYSTGKLGLSNITRNDINASLDGFMEIRKNLSGESVHIFMQLSPSSWYYFGYEEGRMLLFTSNAEVNDIIAKKSNAAKAKVGEFVYVDGDMETTLNFINRFRKTYFDIDVPYTLDMPQVPSEDDMGLGDPGILPSTDTETDTEDEDDGF</sequence>
<dbReference type="Proteomes" id="UP001168552">
    <property type="component" value="Unassembled WGS sequence"/>
</dbReference>
<dbReference type="RefSeq" id="WP_320004086.1">
    <property type="nucleotide sequence ID" value="NZ_JAUHJS010000004.1"/>
</dbReference>
<feature type="signal peptide" evidence="2">
    <location>
        <begin position="1"/>
        <end position="20"/>
    </location>
</feature>
<evidence type="ECO:0000313" key="4">
    <source>
        <dbReference type="Proteomes" id="UP001168552"/>
    </source>
</evidence>
<comment type="caution">
    <text evidence="3">The sequence shown here is derived from an EMBL/GenBank/DDBJ whole genome shotgun (WGS) entry which is preliminary data.</text>
</comment>
<protein>
    <submittedName>
        <fullName evidence="3">Uncharacterized protein</fullName>
    </submittedName>
</protein>
<dbReference type="EMBL" id="JAUHJS010000004">
    <property type="protein sequence ID" value="MDN4165554.1"/>
    <property type="molecule type" value="Genomic_DNA"/>
</dbReference>
<organism evidence="3 4">
    <name type="scientific">Shiella aurantiaca</name>
    <dbReference type="NCBI Taxonomy" id="3058365"/>
    <lineage>
        <taxon>Bacteria</taxon>
        <taxon>Pseudomonadati</taxon>
        <taxon>Bacteroidota</taxon>
        <taxon>Cytophagia</taxon>
        <taxon>Cytophagales</taxon>
        <taxon>Shiellaceae</taxon>
        <taxon>Shiella</taxon>
    </lineage>
</organism>
<feature type="region of interest" description="Disordered" evidence="1">
    <location>
        <begin position="1571"/>
        <end position="1601"/>
    </location>
</feature>
<evidence type="ECO:0000256" key="1">
    <source>
        <dbReference type="SAM" id="MobiDB-lite"/>
    </source>
</evidence>
<keyword evidence="4" id="KW-1185">Reference proteome</keyword>
<gene>
    <name evidence="3" type="ORF">QWY31_08580</name>
</gene>
<reference evidence="3" key="1">
    <citation type="submission" date="2023-06" db="EMBL/GenBank/DDBJ databases">
        <title>Cytophagales bacterium Strain LB-30, isolated from soil.</title>
        <authorList>
            <person name="Liu B."/>
        </authorList>
    </citation>
    <scope>NUCLEOTIDE SEQUENCE</scope>
    <source>
        <strain evidence="3">LB-30</strain>
    </source>
</reference>
<keyword evidence="2" id="KW-0732">Signal</keyword>
<feature type="chain" id="PRO_5046509280" evidence="2">
    <location>
        <begin position="21"/>
        <end position="1601"/>
    </location>
</feature>
<proteinExistence type="predicted"/>
<name>A0ABT8F5K4_9BACT</name>
<evidence type="ECO:0000313" key="3">
    <source>
        <dbReference type="EMBL" id="MDN4165554.1"/>
    </source>
</evidence>
<accession>A0ABT8F5K4</accession>